<proteinExistence type="predicted"/>
<comment type="caution">
    <text evidence="1">The sequence shown here is derived from an EMBL/GenBank/DDBJ whole genome shotgun (WGS) entry which is preliminary data.</text>
</comment>
<name>A0A644ZJS9_9ZZZZ</name>
<protein>
    <submittedName>
        <fullName evidence="1">Uncharacterized protein</fullName>
    </submittedName>
</protein>
<accession>A0A644ZJS9</accession>
<sequence>MHELEEVIPKGLTSIYKRKKEAISGVSRELAGIMPGMCIIRASEEALKIALQIQKVLWTVINNSPAIVFLWRNEDKWPADFVSENISQLGYKVEDLLLEESFMGILSTGKT</sequence>
<evidence type="ECO:0000313" key="1">
    <source>
        <dbReference type="EMBL" id="MPM38943.1"/>
    </source>
</evidence>
<dbReference type="EMBL" id="VSSQ01008468">
    <property type="protein sequence ID" value="MPM38943.1"/>
    <property type="molecule type" value="Genomic_DNA"/>
</dbReference>
<dbReference type="AlphaFoldDB" id="A0A644ZJS9"/>
<gene>
    <name evidence="1" type="ORF">SDC9_85574</name>
</gene>
<reference evidence="1" key="1">
    <citation type="submission" date="2019-08" db="EMBL/GenBank/DDBJ databases">
        <authorList>
            <person name="Kucharzyk K."/>
            <person name="Murdoch R.W."/>
            <person name="Higgins S."/>
            <person name="Loffler F."/>
        </authorList>
    </citation>
    <scope>NUCLEOTIDE SEQUENCE</scope>
</reference>
<organism evidence="1">
    <name type="scientific">bioreactor metagenome</name>
    <dbReference type="NCBI Taxonomy" id="1076179"/>
    <lineage>
        <taxon>unclassified sequences</taxon>
        <taxon>metagenomes</taxon>
        <taxon>ecological metagenomes</taxon>
    </lineage>
</organism>